<comment type="caution">
    <text evidence="1">The sequence shown here is derived from an EMBL/GenBank/DDBJ whole genome shotgun (WGS) entry which is preliminary data.</text>
</comment>
<protein>
    <submittedName>
        <fullName evidence="1">Uncharacterized protein</fullName>
    </submittedName>
</protein>
<keyword evidence="2" id="KW-1185">Reference proteome</keyword>
<organism evidence="1 2">
    <name type="scientific">Vermiconidia calcicola</name>
    <dbReference type="NCBI Taxonomy" id="1690605"/>
    <lineage>
        <taxon>Eukaryota</taxon>
        <taxon>Fungi</taxon>
        <taxon>Dikarya</taxon>
        <taxon>Ascomycota</taxon>
        <taxon>Pezizomycotina</taxon>
        <taxon>Dothideomycetes</taxon>
        <taxon>Dothideomycetidae</taxon>
        <taxon>Mycosphaerellales</taxon>
        <taxon>Extremaceae</taxon>
        <taxon>Vermiconidia</taxon>
    </lineage>
</organism>
<accession>A0ACC3NSP2</accession>
<proteinExistence type="predicted"/>
<evidence type="ECO:0000313" key="2">
    <source>
        <dbReference type="Proteomes" id="UP001281147"/>
    </source>
</evidence>
<name>A0ACC3NSP2_9PEZI</name>
<reference evidence="1" key="1">
    <citation type="submission" date="2023-07" db="EMBL/GenBank/DDBJ databases">
        <title>Black Yeasts Isolated from many extreme environments.</title>
        <authorList>
            <person name="Coleine C."/>
            <person name="Stajich J.E."/>
            <person name="Selbmann L."/>
        </authorList>
    </citation>
    <scope>NUCLEOTIDE SEQUENCE</scope>
    <source>
        <strain evidence="1">CCFEE 5714</strain>
    </source>
</reference>
<gene>
    <name evidence="1" type="ORF">LTR37_003121</name>
</gene>
<dbReference type="Proteomes" id="UP001281147">
    <property type="component" value="Unassembled WGS sequence"/>
</dbReference>
<dbReference type="EMBL" id="JAUTXU010000017">
    <property type="protein sequence ID" value="KAK3721565.1"/>
    <property type="molecule type" value="Genomic_DNA"/>
</dbReference>
<sequence length="85" mass="8639">MGLASKLAAAQGGAAAVANFGGQQQYPPPGQQQSGPGAQQPPGPGGYPGKQQYQAYPGGAPVSFLFILIALATFITFFYPSPALR</sequence>
<evidence type="ECO:0000313" key="1">
    <source>
        <dbReference type="EMBL" id="KAK3721565.1"/>
    </source>
</evidence>